<evidence type="ECO:0000313" key="9">
    <source>
        <dbReference type="WBParaSite" id="TCLT_0000838201-mRNA-1"/>
    </source>
</evidence>
<feature type="transmembrane region" description="Helical" evidence="6">
    <location>
        <begin position="169"/>
        <end position="187"/>
    </location>
</feature>
<sequence>MNLVGQLTLILDMNLVGQLTTGIDHKMPLQFALCNILLLTLAGICLAGLYAIYQMLYMFITPLMWATLVGTIIFPVKKHIKSSISGWMSRTDEEEIPFLLSVAFMPYHAVTSFTDTFITYMTRREGVVVLAVYLILKVLRRVTLISLVHLIGDLYSNIDHFIQLCSKNWVLVLMSLYFAAFCGWLCVQDARFIHKKLARLISAPLWLYGLAKISSFFGPFAVIIMTVASVVLATIAVGILTTEEITVDDAKKTGEVPSKITEESNDENVGSEKLTGNFYLQGIMLLCLLEFAVLHDFVICVAFIMAFFTMLRKIAFRNQNMFSGFIVSTQTGLKGRINDVLKIFYQKIKQLMYVTVSGPVRNFFRFFFSKDYMIKNFLRRALDDISTVLVMLLLVFISLFIAFITLFEVHSEGVHLIRLGANLMLQQPEWIMDYAKTYTGNELEENDINNYVEQGYLKGREWMVTNIRSIIPTKDPVRGELLQIELIELLDKLYKVWETRNEGNILPSGNSTVEKGWMDHVKVFTSLDTLKEEVIELIKANIDMIMSIAQSIWSFTSANISTLGTVMFAVIAIVIDFGLEIFNFFLETIVFLTALYYLLASSHDIWLPMKWLNDVLPLSHGKSGSVVYNTGDIITAIEHAIRSLFYLFSEESVMLAAIFAAVPIVSPYFVFIFGFLELYFMKHETAVAILFVMAGFAPKVFAETAFYNELSGSHPYVTGLAIIGGMYWLGLQGAIIGPILLCSMIVLLDLCKNFAQSYQ</sequence>
<evidence type="ECO:0000256" key="5">
    <source>
        <dbReference type="ARBA" id="ARBA00023136"/>
    </source>
</evidence>
<evidence type="ECO:0000256" key="4">
    <source>
        <dbReference type="ARBA" id="ARBA00022989"/>
    </source>
</evidence>
<evidence type="ECO:0000256" key="3">
    <source>
        <dbReference type="ARBA" id="ARBA00022692"/>
    </source>
</evidence>
<dbReference type="OMA" id="MYMFLTP"/>
<name>A0A0N5D5T9_THECL</name>
<keyword evidence="4 6" id="KW-1133">Transmembrane helix</keyword>
<proteinExistence type="inferred from homology"/>
<dbReference type="PANTHER" id="PTHR21716:SF4">
    <property type="entry name" value="TRANSMEMBRANE PROTEIN 245"/>
    <property type="match status" value="1"/>
</dbReference>
<feature type="transmembrane region" description="Helical" evidence="6">
    <location>
        <begin position="56"/>
        <end position="76"/>
    </location>
</feature>
<feature type="transmembrane region" description="Helical" evidence="6">
    <location>
        <begin position="552"/>
        <end position="575"/>
    </location>
</feature>
<evidence type="ECO:0000313" key="8">
    <source>
        <dbReference type="Proteomes" id="UP000276776"/>
    </source>
</evidence>
<feature type="transmembrane region" description="Helical" evidence="6">
    <location>
        <begin position="278"/>
        <end position="311"/>
    </location>
</feature>
<evidence type="ECO:0000256" key="2">
    <source>
        <dbReference type="ARBA" id="ARBA00009773"/>
    </source>
</evidence>
<dbReference type="InterPro" id="IPR002549">
    <property type="entry name" value="AI-2E-like"/>
</dbReference>
<reference evidence="9" key="1">
    <citation type="submission" date="2016-04" db="UniProtKB">
        <authorList>
            <consortium name="WormBaseParasite"/>
        </authorList>
    </citation>
    <scope>IDENTIFICATION</scope>
</reference>
<feature type="transmembrane region" description="Helical" evidence="6">
    <location>
        <begin position="127"/>
        <end position="149"/>
    </location>
</feature>
<keyword evidence="8" id="KW-1185">Reference proteome</keyword>
<dbReference type="Proteomes" id="UP000276776">
    <property type="component" value="Unassembled WGS sequence"/>
</dbReference>
<feature type="transmembrane region" description="Helical" evidence="6">
    <location>
        <begin position="216"/>
        <end position="240"/>
    </location>
</feature>
<dbReference type="OrthoDB" id="5970161at2759"/>
<feature type="transmembrane region" description="Helical" evidence="6">
    <location>
        <begin position="687"/>
        <end position="707"/>
    </location>
</feature>
<evidence type="ECO:0000256" key="6">
    <source>
        <dbReference type="SAM" id="Phobius"/>
    </source>
</evidence>
<reference evidence="7 8" key="2">
    <citation type="submission" date="2018-11" db="EMBL/GenBank/DDBJ databases">
        <authorList>
            <consortium name="Pathogen Informatics"/>
        </authorList>
    </citation>
    <scope>NUCLEOTIDE SEQUENCE [LARGE SCALE GENOMIC DNA]</scope>
</reference>
<protein>
    <submittedName>
        <fullName evidence="9">Transmembrane protein C9orf5</fullName>
    </submittedName>
</protein>
<organism evidence="9">
    <name type="scientific">Thelazia callipaeda</name>
    <name type="common">Oriental eyeworm</name>
    <name type="synonym">Parasitic nematode</name>
    <dbReference type="NCBI Taxonomy" id="103827"/>
    <lineage>
        <taxon>Eukaryota</taxon>
        <taxon>Metazoa</taxon>
        <taxon>Ecdysozoa</taxon>
        <taxon>Nematoda</taxon>
        <taxon>Chromadorea</taxon>
        <taxon>Rhabditida</taxon>
        <taxon>Spirurina</taxon>
        <taxon>Spiruromorpha</taxon>
        <taxon>Thelazioidea</taxon>
        <taxon>Thelaziidae</taxon>
        <taxon>Thelazia</taxon>
    </lineage>
</organism>
<dbReference type="AlphaFoldDB" id="A0A0N5D5T9"/>
<keyword evidence="5 6" id="KW-0472">Membrane</keyword>
<dbReference type="EMBL" id="UYYF01004622">
    <property type="protein sequence ID" value="VDN05924.1"/>
    <property type="molecule type" value="Genomic_DNA"/>
</dbReference>
<feature type="transmembrane region" description="Helical" evidence="6">
    <location>
        <begin position="654"/>
        <end position="680"/>
    </location>
</feature>
<feature type="transmembrane region" description="Helical" evidence="6">
    <location>
        <begin position="727"/>
        <end position="750"/>
    </location>
</feature>
<keyword evidence="3 6" id="KW-0812">Transmembrane</keyword>
<evidence type="ECO:0000313" key="7">
    <source>
        <dbReference type="EMBL" id="VDN05924.1"/>
    </source>
</evidence>
<gene>
    <name evidence="7" type="ORF">TCLT_LOCUS8371</name>
</gene>
<dbReference type="GO" id="GO:0016020">
    <property type="term" value="C:membrane"/>
    <property type="evidence" value="ECO:0007669"/>
    <property type="project" value="UniProtKB-SubCell"/>
</dbReference>
<feature type="transmembrane region" description="Helical" evidence="6">
    <location>
        <begin position="388"/>
        <end position="409"/>
    </location>
</feature>
<evidence type="ECO:0000256" key="1">
    <source>
        <dbReference type="ARBA" id="ARBA00004141"/>
    </source>
</evidence>
<dbReference type="WBParaSite" id="TCLT_0000838201-mRNA-1">
    <property type="protein sequence ID" value="TCLT_0000838201-mRNA-1"/>
    <property type="gene ID" value="TCLT_0000838201"/>
</dbReference>
<comment type="subcellular location">
    <subcellularLocation>
        <location evidence="1">Membrane</location>
        <topology evidence="1">Multi-pass membrane protein</topology>
    </subcellularLocation>
</comment>
<feature type="transmembrane region" description="Helical" evidence="6">
    <location>
        <begin position="29"/>
        <end position="49"/>
    </location>
</feature>
<accession>A0A0N5D5T9</accession>
<comment type="similarity">
    <text evidence="2">Belongs to the autoinducer-2 exporter (AI-2E) (TC 2.A.86) family.</text>
</comment>
<dbReference type="PANTHER" id="PTHR21716">
    <property type="entry name" value="TRANSMEMBRANE PROTEIN"/>
    <property type="match status" value="1"/>
</dbReference>
<feature type="transmembrane region" description="Helical" evidence="6">
    <location>
        <begin position="581"/>
        <end position="600"/>
    </location>
</feature>